<sequence length="178" mass="20622">MNLTSSFRSFVLVLLLIGGITFSIGWSVGSRSQEKRQESEQKAGQLSEAQVKEFLQAYYTFETVGENYTTYVDFLSNNMQEKAKAEQLKKVHIPQRFGFSRWLTSENYFKKTNDEVIEVLCLVDFTTSLLNEEGDVVKKEIHHRVGVKLTYLYEASDHRFLLDDLEQLVLFQDDVTVE</sequence>
<protein>
    <submittedName>
        <fullName evidence="2">Uncharacterized protein</fullName>
    </submittedName>
</protein>
<evidence type="ECO:0000256" key="1">
    <source>
        <dbReference type="SAM" id="Phobius"/>
    </source>
</evidence>
<comment type="caution">
    <text evidence="2">The sequence shown here is derived from an EMBL/GenBank/DDBJ whole genome shotgun (WGS) entry which is preliminary data.</text>
</comment>
<evidence type="ECO:0000313" key="3">
    <source>
        <dbReference type="Proteomes" id="UP000244022"/>
    </source>
</evidence>
<keyword evidence="1" id="KW-0812">Transmembrane</keyword>
<dbReference type="AlphaFoldDB" id="A0A2T5DFQ9"/>
<keyword evidence="1" id="KW-1133">Transmembrane helix</keyword>
<proteinExistence type="predicted"/>
<feature type="transmembrane region" description="Helical" evidence="1">
    <location>
        <begin position="6"/>
        <end position="28"/>
    </location>
</feature>
<dbReference type="EMBL" id="PYGR01000004">
    <property type="protein sequence ID" value="PTO37021.1"/>
    <property type="molecule type" value="Genomic_DNA"/>
</dbReference>
<name>A0A2T5DFQ9_ENTMU</name>
<organism evidence="2 3">
    <name type="scientific">Enterococcus mundtii</name>
    <dbReference type="NCBI Taxonomy" id="53346"/>
    <lineage>
        <taxon>Bacteria</taxon>
        <taxon>Bacillati</taxon>
        <taxon>Bacillota</taxon>
        <taxon>Bacilli</taxon>
        <taxon>Lactobacillales</taxon>
        <taxon>Enterococcaceae</taxon>
        <taxon>Enterococcus</taxon>
    </lineage>
</organism>
<reference evidence="2 3" key="1">
    <citation type="submission" date="2018-03" db="EMBL/GenBank/DDBJ databases">
        <title>Draft genome sequences of four Enterococcus mundtii strains isolated from beef slaughterhouses in Kenya.</title>
        <authorList>
            <person name="Wambui J."/>
            <person name="Stevens M."/>
            <person name="Njage P."/>
            <person name="Stephan R."/>
            <person name="Tasara T."/>
        </authorList>
    </citation>
    <scope>NUCLEOTIDE SEQUENCE [LARGE SCALE GENOMIC DNA]</scope>
    <source>
        <strain evidence="2 3">H18-EM</strain>
    </source>
</reference>
<accession>A0A2T5DFQ9</accession>
<evidence type="ECO:0000313" key="2">
    <source>
        <dbReference type="EMBL" id="PTO37021.1"/>
    </source>
</evidence>
<dbReference type="Proteomes" id="UP000244022">
    <property type="component" value="Unassembled WGS sequence"/>
</dbReference>
<keyword evidence="1" id="KW-0472">Membrane</keyword>
<gene>
    <name evidence="2" type="ORF">C6N14_01775</name>
</gene>
<dbReference type="RefSeq" id="WP_108145408.1">
    <property type="nucleotide sequence ID" value="NZ_PYGR01000004.1"/>
</dbReference>